<dbReference type="Proteomes" id="UP000799778">
    <property type="component" value="Unassembled WGS sequence"/>
</dbReference>
<evidence type="ECO:0000256" key="1">
    <source>
        <dbReference type="SAM" id="MobiDB-lite"/>
    </source>
</evidence>
<dbReference type="EMBL" id="ML978073">
    <property type="protein sequence ID" value="KAF2011962.1"/>
    <property type="molecule type" value="Genomic_DNA"/>
</dbReference>
<feature type="transmembrane region" description="Helical" evidence="2">
    <location>
        <begin position="6"/>
        <end position="26"/>
    </location>
</feature>
<proteinExistence type="predicted"/>
<name>A0A6A5XFV1_9PLEO</name>
<dbReference type="RefSeq" id="XP_033380301.1">
    <property type="nucleotide sequence ID" value="XM_033532280.1"/>
</dbReference>
<organism evidence="3 4">
    <name type="scientific">Aaosphaeria arxii CBS 175.79</name>
    <dbReference type="NCBI Taxonomy" id="1450172"/>
    <lineage>
        <taxon>Eukaryota</taxon>
        <taxon>Fungi</taxon>
        <taxon>Dikarya</taxon>
        <taxon>Ascomycota</taxon>
        <taxon>Pezizomycotina</taxon>
        <taxon>Dothideomycetes</taxon>
        <taxon>Pleosporomycetidae</taxon>
        <taxon>Pleosporales</taxon>
        <taxon>Pleosporales incertae sedis</taxon>
        <taxon>Aaosphaeria</taxon>
    </lineage>
</organism>
<sequence>MKLPADIAIAVLFGCLQSVISFLSLLEQRRIGTNVRGIDVEANEHSTPSPEGLPEPPRSPSSDSGMDDDARPPKS</sequence>
<evidence type="ECO:0000256" key="2">
    <source>
        <dbReference type="SAM" id="Phobius"/>
    </source>
</evidence>
<keyword evidence="2" id="KW-1133">Transmembrane helix</keyword>
<accession>A0A6A5XFV1</accession>
<keyword evidence="2" id="KW-0812">Transmembrane</keyword>
<feature type="region of interest" description="Disordered" evidence="1">
    <location>
        <begin position="37"/>
        <end position="75"/>
    </location>
</feature>
<reference evidence="3" key="1">
    <citation type="journal article" date="2020" name="Stud. Mycol.">
        <title>101 Dothideomycetes genomes: a test case for predicting lifestyles and emergence of pathogens.</title>
        <authorList>
            <person name="Haridas S."/>
            <person name="Albert R."/>
            <person name="Binder M."/>
            <person name="Bloem J."/>
            <person name="Labutti K."/>
            <person name="Salamov A."/>
            <person name="Andreopoulos B."/>
            <person name="Baker S."/>
            <person name="Barry K."/>
            <person name="Bills G."/>
            <person name="Bluhm B."/>
            <person name="Cannon C."/>
            <person name="Castanera R."/>
            <person name="Culley D."/>
            <person name="Daum C."/>
            <person name="Ezra D."/>
            <person name="Gonzalez J."/>
            <person name="Henrissat B."/>
            <person name="Kuo A."/>
            <person name="Liang C."/>
            <person name="Lipzen A."/>
            <person name="Lutzoni F."/>
            <person name="Magnuson J."/>
            <person name="Mondo S."/>
            <person name="Nolan M."/>
            <person name="Ohm R."/>
            <person name="Pangilinan J."/>
            <person name="Park H.-J."/>
            <person name="Ramirez L."/>
            <person name="Alfaro M."/>
            <person name="Sun H."/>
            <person name="Tritt A."/>
            <person name="Yoshinaga Y."/>
            <person name="Zwiers L.-H."/>
            <person name="Turgeon B."/>
            <person name="Goodwin S."/>
            <person name="Spatafora J."/>
            <person name="Crous P."/>
            <person name="Grigoriev I."/>
        </authorList>
    </citation>
    <scope>NUCLEOTIDE SEQUENCE</scope>
    <source>
        <strain evidence="3">CBS 175.79</strain>
    </source>
</reference>
<keyword evidence="4" id="KW-1185">Reference proteome</keyword>
<evidence type="ECO:0000313" key="4">
    <source>
        <dbReference type="Proteomes" id="UP000799778"/>
    </source>
</evidence>
<keyword evidence="2" id="KW-0472">Membrane</keyword>
<dbReference type="GeneID" id="54289677"/>
<dbReference type="AlphaFoldDB" id="A0A6A5XFV1"/>
<protein>
    <submittedName>
        <fullName evidence="3">Uncharacterized protein</fullName>
    </submittedName>
</protein>
<gene>
    <name evidence="3" type="ORF">BU24DRAFT_465541</name>
</gene>
<evidence type="ECO:0000313" key="3">
    <source>
        <dbReference type="EMBL" id="KAF2011962.1"/>
    </source>
</evidence>